<evidence type="ECO:0000313" key="12">
    <source>
        <dbReference type="EMBL" id="EGV63404.1"/>
    </source>
</evidence>
<keyword evidence="7" id="KW-0234">DNA repair</keyword>
<feature type="repeat" description="WD" evidence="9">
    <location>
        <begin position="64"/>
        <end position="98"/>
    </location>
</feature>
<proteinExistence type="inferred from homology"/>
<name>G3B677_CANTC</name>
<dbReference type="SMART" id="SM00320">
    <property type="entry name" value="WD40"/>
    <property type="match status" value="5"/>
</dbReference>
<dbReference type="GeneID" id="18245932"/>
<evidence type="ECO:0000256" key="6">
    <source>
        <dbReference type="ARBA" id="ARBA00022853"/>
    </source>
</evidence>
<evidence type="ECO:0000256" key="5">
    <source>
        <dbReference type="ARBA" id="ARBA00022763"/>
    </source>
</evidence>
<dbReference type="HOGENOM" id="CLU_010127_0_0_1"/>
<dbReference type="Pfam" id="PF24105">
    <property type="entry name" value="Beta-prop_CAF1B_HIR1"/>
    <property type="match status" value="1"/>
</dbReference>
<evidence type="ECO:0000259" key="11">
    <source>
        <dbReference type="Pfam" id="PF24105"/>
    </source>
</evidence>
<dbReference type="OrthoDB" id="71227at2759"/>
<dbReference type="PANTHER" id="PTHR15271:SF4">
    <property type="entry name" value="CHROMATIN ASSEMBLY FACTOR 1 SUBUNIT B"/>
    <property type="match status" value="1"/>
</dbReference>
<keyword evidence="6" id="KW-0156">Chromatin regulator</keyword>
<evidence type="ECO:0000256" key="10">
    <source>
        <dbReference type="SAM" id="MobiDB-lite"/>
    </source>
</evidence>
<dbReference type="PANTHER" id="PTHR15271">
    <property type="entry name" value="CHROMATIN ASSEMBLY FACTOR 1 SUBUNIT B"/>
    <property type="match status" value="1"/>
</dbReference>
<dbReference type="EMBL" id="GL996524">
    <property type="protein sequence ID" value="EGV63404.1"/>
    <property type="molecule type" value="Genomic_DNA"/>
</dbReference>
<dbReference type="AlphaFoldDB" id="G3B677"/>
<keyword evidence="8" id="KW-0539">Nucleus</keyword>
<dbReference type="InterPro" id="IPR015943">
    <property type="entry name" value="WD40/YVTN_repeat-like_dom_sf"/>
</dbReference>
<dbReference type="eggNOG" id="KOG1009">
    <property type="taxonomic scope" value="Eukaryota"/>
</dbReference>
<comment type="similarity">
    <text evidence="2">Belongs to the WD repeat HIR1 family.</text>
</comment>
<dbReference type="Gene3D" id="2.130.10.10">
    <property type="entry name" value="YVTN repeat-like/Quinoprotein amine dehydrogenase"/>
    <property type="match status" value="2"/>
</dbReference>
<comment type="subcellular location">
    <subcellularLocation>
        <location evidence="1">Nucleus</location>
    </subcellularLocation>
</comment>
<keyword evidence="5" id="KW-0227">DNA damage</keyword>
<dbReference type="GO" id="GO:0006334">
    <property type="term" value="P:nucleosome assembly"/>
    <property type="evidence" value="ECO:0007669"/>
    <property type="project" value="TreeGrafter"/>
</dbReference>
<dbReference type="InterPro" id="IPR055410">
    <property type="entry name" value="Beta-prop_CAF1B_HIR1"/>
</dbReference>
<evidence type="ECO:0000256" key="3">
    <source>
        <dbReference type="ARBA" id="ARBA00022574"/>
    </source>
</evidence>
<dbReference type="InterPro" id="IPR001680">
    <property type="entry name" value="WD40_rpt"/>
</dbReference>
<keyword evidence="4" id="KW-0677">Repeat</keyword>
<dbReference type="GO" id="GO:0005634">
    <property type="term" value="C:nucleus"/>
    <property type="evidence" value="ECO:0007669"/>
    <property type="project" value="UniProtKB-SubCell"/>
</dbReference>
<accession>G3B677</accession>
<dbReference type="GO" id="GO:0006335">
    <property type="term" value="P:DNA replication-dependent chromatin assembly"/>
    <property type="evidence" value="ECO:0007669"/>
    <property type="project" value="InterPro"/>
</dbReference>
<keyword evidence="3 9" id="KW-0853">WD repeat</keyword>
<feature type="repeat" description="WD" evidence="9">
    <location>
        <begin position="122"/>
        <end position="163"/>
    </location>
</feature>
<feature type="domain" description="CAF1B/HIR1 beta-propeller" evidence="11">
    <location>
        <begin position="3"/>
        <end position="385"/>
    </location>
</feature>
<dbReference type="InterPro" id="IPR036322">
    <property type="entry name" value="WD40_repeat_dom_sf"/>
</dbReference>
<dbReference type="GO" id="GO:0033186">
    <property type="term" value="C:CAF-1 complex"/>
    <property type="evidence" value="ECO:0007669"/>
    <property type="project" value="TreeGrafter"/>
</dbReference>
<protein>
    <recommendedName>
        <fullName evidence="11">CAF1B/HIR1 beta-propeller domain-containing protein</fullName>
    </recommendedName>
</protein>
<evidence type="ECO:0000256" key="7">
    <source>
        <dbReference type="ARBA" id="ARBA00023204"/>
    </source>
</evidence>
<evidence type="ECO:0000256" key="1">
    <source>
        <dbReference type="ARBA" id="ARBA00004123"/>
    </source>
</evidence>
<dbReference type="STRING" id="590646.G3B677"/>
<dbReference type="GO" id="GO:0006281">
    <property type="term" value="P:DNA repair"/>
    <property type="evidence" value="ECO:0007669"/>
    <property type="project" value="UniProtKB-KW"/>
</dbReference>
<evidence type="ECO:0000256" key="2">
    <source>
        <dbReference type="ARBA" id="ARBA00007306"/>
    </source>
</evidence>
<dbReference type="PROSITE" id="PS50294">
    <property type="entry name" value="WD_REPEATS_REGION"/>
    <property type="match status" value="2"/>
</dbReference>
<keyword evidence="13" id="KW-1185">Reference proteome</keyword>
<feature type="region of interest" description="Disordered" evidence="10">
    <location>
        <begin position="411"/>
        <end position="461"/>
    </location>
</feature>
<dbReference type="Proteomes" id="UP000000707">
    <property type="component" value="Unassembled WGS sequence"/>
</dbReference>
<reference evidence="12 13" key="1">
    <citation type="journal article" date="2011" name="Proc. Natl. Acad. Sci. U.S.A.">
        <title>Comparative genomics of xylose-fermenting fungi for enhanced biofuel production.</title>
        <authorList>
            <person name="Wohlbach D.J."/>
            <person name="Kuo A."/>
            <person name="Sato T.K."/>
            <person name="Potts K.M."/>
            <person name="Salamov A.A."/>
            <person name="LaButti K.M."/>
            <person name="Sun H."/>
            <person name="Clum A."/>
            <person name="Pangilinan J.L."/>
            <person name="Lindquist E.A."/>
            <person name="Lucas S."/>
            <person name="Lapidus A."/>
            <person name="Jin M."/>
            <person name="Gunawan C."/>
            <person name="Balan V."/>
            <person name="Dale B.E."/>
            <person name="Jeffries T.W."/>
            <person name="Zinkel R."/>
            <person name="Barry K.W."/>
            <person name="Grigoriev I.V."/>
            <person name="Gasch A.P."/>
        </authorList>
    </citation>
    <scope>NUCLEOTIDE SEQUENCE [LARGE SCALE GENOMIC DNA]</scope>
    <source>
        <strain evidence="13">ATCC 10573 / BCRC 21748 / CBS 615 / JCM 9827 / NBRC 10315 / NRRL Y-1498 / VKM Y-70</strain>
    </source>
</reference>
<dbReference type="InterPro" id="IPR045145">
    <property type="entry name" value="PTHR15271"/>
</dbReference>
<organism evidence="13">
    <name type="scientific">Candida tenuis (strain ATCC 10573 / BCRC 21748 / CBS 615 / JCM 9827 / NBRC 10315 / NRRL Y-1498 / VKM Y-70)</name>
    <name type="common">Yeast</name>
    <name type="synonym">Yamadazyma tenuis</name>
    <dbReference type="NCBI Taxonomy" id="590646"/>
    <lineage>
        <taxon>Eukaryota</taxon>
        <taxon>Fungi</taxon>
        <taxon>Dikarya</taxon>
        <taxon>Ascomycota</taxon>
        <taxon>Saccharomycotina</taxon>
        <taxon>Pichiomycetes</taxon>
        <taxon>Debaryomycetaceae</taxon>
        <taxon>Yamadazyma</taxon>
    </lineage>
</organism>
<feature type="region of interest" description="Disordered" evidence="10">
    <location>
        <begin position="23"/>
        <end position="43"/>
    </location>
</feature>
<evidence type="ECO:0000256" key="8">
    <source>
        <dbReference type="ARBA" id="ARBA00023242"/>
    </source>
</evidence>
<feature type="compositionally biased region" description="Polar residues" evidence="10">
    <location>
        <begin position="23"/>
        <end position="32"/>
    </location>
</feature>
<evidence type="ECO:0000313" key="13">
    <source>
        <dbReference type="Proteomes" id="UP000000707"/>
    </source>
</evidence>
<gene>
    <name evidence="12" type="ORF">CANTEDRAFT_107062</name>
</gene>
<dbReference type="SUPFAM" id="SSF50978">
    <property type="entry name" value="WD40 repeat-like"/>
    <property type="match status" value="1"/>
</dbReference>
<sequence>MNSSTITVHWHDANQPVYSVSFQPEVGQTSPSPRLATGGGDNNVRIWRLSPQNDKSPVQYLSSLNKHTQAVNCVRFSPDGTQLATAGDDGTVLIWTLSPTLVREFGEEDDGAVESWTCRTAMRASTSEIYDVCWSPCGRYVAAGSMDHAVRFYDVKSGLMVHQAVVHNHYIQGLAWDPLGKYVASQAADCGMCLYELGEDHDENSLFVTETYKSYKADVPGKRLSEDPTATTKHAGLYHSETLQSFFRRPAFSPDGNLLATAAGVYRPEADDETNTVYISVRTAFHRPVVHLPGLKRPAVAVQFSPLVYERSTPTAVFDLAYKMVFAVVTQDSVVVYDTERLEPLGVVSNVHYSTITDLAWDRDGQRIMVSSADGFCSVVRFDEGIFGKVVDLVHPSPPAEVRIAVETKVVDTPEPASPEKSSETPDKSPGPSIINLLQTKKKEKKRVAPTPVETVDLETH</sequence>
<dbReference type="KEGG" id="cten:18245932"/>
<evidence type="ECO:0000256" key="4">
    <source>
        <dbReference type="ARBA" id="ARBA00022737"/>
    </source>
</evidence>
<evidence type="ECO:0000256" key="9">
    <source>
        <dbReference type="PROSITE-ProRule" id="PRU00221"/>
    </source>
</evidence>
<dbReference type="PROSITE" id="PS50082">
    <property type="entry name" value="WD_REPEATS_2"/>
    <property type="match status" value="2"/>
</dbReference>